<dbReference type="CTD" id="44111"/>
<dbReference type="SUPFAM" id="SSF56112">
    <property type="entry name" value="Protein kinase-like (PK-like)"/>
    <property type="match status" value="1"/>
</dbReference>
<dbReference type="GO" id="GO:0006950">
    <property type="term" value="P:response to stress"/>
    <property type="evidence" value="ECO:0007669"/>
    <property type="project" value="UniProtKB-ARBA"/>
</dbReference>
<dbReference type="CDD" id="cd14061">
    <property type="entry name" value="STKc_MLK"/>
    <property type="match status" value="1"/>
</dbReference>
<comment type="catalytic activity">
    <reaction evidence="12">
        <text>L-seryl-[protein] + ATP = O-phospho-L-seryl-[protein] + ADP + H(+)</text>
        <dbReference type="Rhea" id="RHEA:17989"/>
        <dbReference type="Rhea" id="RHEA-COMP:9863"/>
        <dbReference type="Rhea" id="RHEA-COMP:11604"/>
        <dbReference type="ChEBI" id="CHEBI:15378"/>
        <dbReference type="ChEBI" id="CHEBI:29999"/>
        <dbReference type="ChEBI" id="CHEBI:30616"/>
        <dbReference type="ChEBI" id="CHEBI:83421"/>
        <dbReference type="ChEBI" id="CHEBI:456216"/>
        <dbReference type="EC" id="2.7.11.25"/>
    </reaction>
</comment>
<dbReference type="InterPro" id="IPR011009">
    <property type="entry name" value="Kinase-like_dom_sf"/>
</dbReference>
<comment type="cofactor">
    <cofactor evidence="1">
        <name>Mg(2+)</name>
        <dbReference type="ChEBI" id="CHEBI:18420"/>
    </cofactor>
</comment>
<dbReference type="PANTHER" id="PTHR44329:SF293">
    <property type="entry name" value="MITOGEN-ACTIVATED PROTEIN KINASE KINASE KINASE"/>
    <property type="match status" value="1"/>
</dbReference>
<dbReference type="CDD" id="cd11876">
    <property type="entry name" value="SH3_MLK"/>
    <property type="match status" value="1"/>
</dbReference>
<dbReference type="InterPro" id="IPR000719">
    <property type="entry name" value="Prot_kinase_dom"/>
</dbReference>
<keyword evidence="5" id="KW-0723">Serine/threonine-protein kinase</keyword>
<dbReference type="RefSeq" id="XP_024081096.1">
    <property type="nucleotide sequence ID" value="XM_024225328.1"/>
</dbReference>
<dbReference type="Pfam" id="PF00018">
    <property type="entry name" value="SH3_1"/>
    <property type="match status" value="1"/>
</dbReference>
<evidence type="ECO:0000256" key="13">
    <source>
        <dbReference type="PROSITE-ProRule" id="PRU00192"/>
    </source>
</evidence>
<dbReference type="AlphaFoldDB" id="A0A8I6SED3"/>
<evidence type="ECO:0000256" key="5">
    <source>
        <dbReference type="ARBA" id="ARBA00022527"/>
    </source>
</evidence>
<dbReference type="GeneID" id="106662728"/>
<reference evidence="19" key="1">
    <citation type="submission" date="2022-01" db="UniProtKB">
        <authorList>
            <consortium name="EnsemblMetazoa"/>
        </authorList>
    </citation>
    <scope>IDENTIFICATION</scope>
</reference>
<keyword evidence="10 14" id="KW-0067">ATP-binding</keyword>
<dbReference type="EC" id="2.7.11.25" evidence="3"/>
<dbReference type="InterPro" id="IPR001452">
    <property type="entry name" value="SH3_domain"/>
</dbReference>
<evidence type="ECO:0000256" key="2">
    <source>
        <dbReference type="ARBA" id="ARBA00006529"/>
    </source>
</evidence>
<evidence type="ECO:0000256" key="10">
    <source>
        <dbReference type="ARBA" id="ARBA00022840"/>
    </source>
</evidence>
<dbReference type="PROSITE" id="PS50011">
    <property type="entry name" value="PROTEIN_KINASE_DOM"/>
    <property type="match status" value="1"/>
</dbReference>
<dbReference type="PROSITE" id="PS00107">
    <property type="entry name" value="PROTEIN_KINASE_ATP"/>
    <property type="match status" value="1"/>
</dbReference>
<dbReference type="GO" id="GO:0004706">
    <property type="term" value="F:JUN kinase kinase kinase activity"/>
    <property type="evidence" value="ECO:0007669"/>
    <property type="project" value="TreeGrafter"/>
</dbReference>
<evidence type="ECO:0000256" key="7">
    <source>
        <dbReference type="ARBA" id="ARBA00022737"/>
    </source>
</evidence>
<dbReference type="Gene3D" id="1.10.510.10">
    <property type="entry name" value="Transferase(Phosphotransferase) domain 1"/>
    <property type="match status" value="1"/>
</dbReference>
<evidence type="ECO:0000256" key="9">
    <source>
        <dbReference type="ARBA" id="ARBA00022777"/>
    </source>
</evidence>
<dbReference type="Gene3D" id="3.30.200.20">
    <property type="entry name" value="Phosphorylase Kinase, domain 1"/>
    <property type="match status" value="1"/>
</dbReference>
<sequence>MPPSLTSMDHSRTGFDDDVYARTSTQNSLNSSPHSSYSYRNSPGYINHEYQDGAMPLCTATYDYKSNGEDELTLRRGDIVQVLSKDSKVSGDEGWWTGKIGKRVGIFPSNFVAEESELNSAFSRIRPTEIDFNELKLEEVIGAGGFGKVYRGVWGDVEVAVKAARHGPGEDTETVLENVMQEAKLFWLLKHENIVGLKGVCTKGSNLCLVMEYARGGSLNRVLTGKKIRPDVLVHWAIQIARGMEYLHNGAPISLIHRDLKSSNVLIAEPIDGNNLQFKTLKITDFGLAREVYTTTRMSAAGTYAWMAPEVIKSSTFSKSSDVWSFGVVLWELLTGEAPYKDIEPLTIAYGVASNHLKLPIPSTCPIEWKRLMEACWETDSHKRPSFEHILQRLDSIVQSGFTKTPYESFHTMQDKWRLEIDKVLKDIRNKESAYRSKEEELQCREEELNREKMKQTMMEKQLQQKEQMLQAKEFELLTRELHIHLLMDMQSTPTPNRRKGKFKSSMLKAMKREPGQKISSPSDFRHKFTVQPPHHSISPPLSPNSHRMKAIPLKGGESKGKTWGPSSIHQKSRNRQRPQATSVGGTPVETRNPKFSCSAPDLEKQTHQDWSPAGAMNGETRLSPFKVALYNMSAMLACIGLGPDLRNLDKNKSFEEVEEINHSMNYSAGYFNVTNSPVHGHNTYHGRVTHSRPPISTFAQSPTYERRPSDAYYLQESSSEDLTFHSGKDNSHRVRFTHQ</sequence>
<organism evidence="19 20">
    <name type="scientific">Cimex lectularius</name>
    <name type="common">Bed bug</name>
    <name type="synonym">Acanthia lectularia</name>
    <dbReference type="NCBI Taxonomy" id="79782"/>
    <lineage>
        <taxon>Eukaryota</taxon>
        <taxon>Metazoa</taxon>
        <taxon>Ecdysozoa</taxon>
        <taxon>Arthropoda</taxon>
        <taxon>Hexapoda</taxon>
        <taxon>Insecta</taxon>
        <taxon>Pterygota</taxon>
        <taxon>Neoptera</taxon>
        <taxon>Paraneoptera</taxon>
        <taxon>Hemiptera</taxon>
        <taxon>Heteroptera</taxon>
        <taxon>Panheteroptera</taxon>
        <taxon>Cimicomorpha</taxon>
        <taxon>Cimicidae</taxon>
        <taxon>Cimex</taxon>
    </lineage>
</organism>
<keyword evidence="20" id="KW-1185">Reference proteome</keyword>
<evidence type="ECO:0000313" key="20">
    <source>
        <dbReference type="Proteomes" id="UP000494040"/>
    </source>
</evidence>
<evidence type="ECO:0000256" key="11">
    <source>
        <dbReference type="ARBA" id="ARBA00047559"/>
    </source>
</evidence>
<feature type="coiled-coil region" evidence="15">
    <location>
        <begin position="421"/>
        <end position="464"/>
    </location>
</feature>
<dbReference type="SMART" id="SM00220">
    <property type="entry name" value="S_TKc"/>
    <property type="match status" value="1"/>
</dbReference>
<evidence type="ECO:0000256" key="12">
    <source>
        <dbReference type="ARBA" id="ARBA00048329"/>
    </source>
</evidence>
<dbReference type="EnsemblMetazoa" id="XM_024225328.1">
    <property type="protein sequence ID" value="XP_024081096.1"/>
    <property type="gene ID" value="LOC106662728"/>
</dbReference>
<dbReference type="Pfam" id="PF07714">
    <property type="entry name" value="PK_Tyr_Ser-Thr"/>
    <property type="match status" value="1"/>
</dbReference>
<dbReference type="InterPro" id="IPR036028">
    <property type="entry name" value="SH3-like_dom_sf"/>
</dbReference>
<keyword evidence="4 13" id="KW-0728">SH3 domain</keyword>
<dbReference type="Gene3D" id="2.30.30.40">
    <property type="entry name" value="SH3 Domains"/>
    <property type="match status" value="1"/>
</dbReference>
<evidence type="ECO:0000256" key="16">
    <source>
        <dbReference type="SAM" id="MobiDB-lite"/>
    </source>
</evidence>
<dbReference type="FunFam" id="1.10.510.10:FF:000076">
    <property type="entry name" value="Mitogen-activated protein kinase kinase kinase"/>
    <property type="match status" value="1"/>
</dbReference>
<comment type="similarity">
    <text evidence="2">Belongs to the protein kinase superfamily. STE Ser/Thr protein kinase family. MAP kinase kinase kinase subfamily.</text>
</comment>
<keyword evidence="6" id="KW-0808">Transferase</keyword>
<dbReference type="GO" id="GO:0005524">
    <property type="term" value="F:ATP binding"/>
    <property type="evidence" value="ECO:0007669"/>
    <property type="project" value="UniProtKB-UniRule"/>
</dbReference>
<evidence type="ECO:0000256" key="14">
    <source>
        <dbReference type="PROSITE-ProRule" id="PRU10141"/>
    </source>
</evidence>
<feature type="region of interest" description="Disordered" evidence="16">
    <location>
        <begin position="554"/>
        <end position="616"/>
    </location>
</feature>
<dbReference type="OrthoDB" id="339325at2759"/>
<proteinExistence type="inferred from homology"/>
<dbReference type="InterPro" id="IPR001245">
    <property type="entry name" value="Ser-Thr/Tyr_kinase_cat_dom"/>
</dbReference>
<dbReference type="PROSITE" id="PS50002">
    <property type="entry name" value="SH3"/>
    <property type="match status" value="1"/>
</dbReference>
<dbReference type="InterPro" id="IPR008271">
    <property type="entry name" value="Ser/Thr_kinase_AS"/>
</dbReference>
<keyword evidence="9" id="KW-0418">Kinase</keyword>
<evidence type="ECO:0000256" key="3">
    <source>
        <dbReference type="ARBA" id="ARBA00012406"/>
    </source>
</evidence>
<feature type="domain" description="SH3" evidence="17">
    <location>
        <begin position="53"/>
        <end position="117"/>
    </location>
</feature>
<evidence type="ECO:0000256" key="4">
    <source>
        <dbReference type="ARBA" id="ARBA00022443"/>
    </source>
</evidence>
<accession>A0A8I6SED3</accession>
<keyword evidence="15" id="KW-0175">Coiled coil</keyword>
<name>A0A8I6SED3_CIMLE</name>
<keyword evidence="7" id="KW-0677">Repeat</keyword>
<dbReference type="Proteomes" id="UP000494040">
    <property type="component" value="Unassembled WGS sequence"/>
</dbReference>
<evidence type="ECO:0000259" key="17">
    <source>
        <dbReference type="PROSITE" id="PS50002"/>
    </source>
</evidence>
<evidence type="ECO:0000259" key="18">
    <source>
        <dbReference type="PROSITE" id="PS50011"/>
    </source>
</evidence>
<dbReference type="PROSITE" id="PS00108">
    <property type="entry name" value="PROTEIN_KINASE_ST"/>
    <property type="match status" value="1"/>
</dbReference>
<keyword evidence="8 14" id="KW-0547">Nucleotide-binding</keyword>
<dbReference type="PRINTS" id="PR00452">
    <property type="entry name" value="SH3DOMAIN"/>
</dbReference>
<evidence type="ECO:0000256" key="6">
    <source>
        <dbReference type="ARBA" id="ARBA00022679"/>
    </source>
</evidence>
<dbReference type="InterPro" id="IPR051681">
    <property type="entry name" value="Ser/Thr_Kinases-Pseudokinases"/>
</dbReference>
<comment type="catalytic activity">
    <reaction evidence="11">
        <text>L-threonyl-[protein] + ATP = O-phospho-L-threonyl-[protein] + ADP + H(+)</text>
        <dbReference type="Rhea" id="RHEA:46608"/>
        <dbReference type="Rhea" id="RHEA-COMP:11060"/>
        <dbReference type="Rhea" id="RHEA-COMP:11605"/>
        <dbReference type="ChEBI" id="CHEBI:15378"/>
        <dbReference type="ChEBI" id="CHEBI:30013"/>
        <dbReference type="ChEBI" id="CHEBI:30616"/>
        <dbReference type="ChEBI" id="CHEBI:61977"/>
        <dbReference type="ChEBI" id="CHEBI:456216"/>
        <dbReference type="EC" id="2.7.11.25"/>
    </reaction>
</comment>
<evidence type="ECO:0000313" key="19">
    <source>
        <dbReference type="EnsemblMetazoa" id="XP_024081096.1"/>
    </source>
</evidence>
<feature type="domain" description="Protein kinase" evidence="18">
    <location>
        <begin position="135"/>
        <end position="398"/>
    </location>
</feature>
<dbReference type="PRINTS" id="PR00109">
    <property type="entry name" value="TYRKINASE"/>
</dbReference>
<evidence type="ECO:0000256" key="15">
    <source>
        <dbReference type="SAM" id="Coils"/>
    </source>
</evidence>
<dbReference type="PANTHER" id="PTHR44329">
    <property type="entry name" value="SERINE/THREONINE-PROTEIN KINASE TNNI3K-RELATED"/>
    <property type="match status" value="1"/>
</dbReference>
<protein>
    <recommendedName>
        <fullName evidence="3">mitogen-activated protein kinase kinase kinase</fullName>
        <ecNumber evidence="3">2.7.11.25</ecNumber>
    </recommendedName>
</protein>
<evidence type="ECO:0000256" key="8">
    <source>
        <dbReference type="ARBA" id="ARBA00022741"/>
    </source>
</evidence>
<dbReference type="SMART" id="SM00326">
    <property type="entry name" value="SH3"/>
    <property type="match status" value="1"/>
</dbReference>
<evidence type="ECO:0000256" key="1">
    <source>
        <dbReference type="ARBA" id="ARBA00001946"/>
    </source>
</evidence>
<feature type="binding site" evidence="14">
    <location>
        <position position="162"/>
    </location>
    <ligand>
        <name>ATP</name>
        <dbReference type="ChEBI" id="CHEBI:30616"/>
    </ligand>
</feature>
<dbReference type="InterPro" id="IPR017441">
    <property type="entry name" value="Protein_kinase_ATP_BS"/>
</dbReference>
<dbReference type="FunFam" id="3.30.200.20:FF:000085">
    <property type="entry name" value="Mitogen-activated protein kinase kinase kinase"/>
    <property type="match status" value="1"/>
</dbReference>
<dbReference type="SUPFAM" id="SSF50044">
    <property type="entry name" value="SH3-domain"/>
    <property type="match status" value="1"/>
</dbReference>
<dbReference type="OMA" id="TWGPSTC"/>